<proteinExistence type="predicted"/>
<organism evidence="2">
    <name type="scientific">Arundo donax</name>
    <name type="common">Giant reed</name>
    <name type="synonym">Donax arundinaceus</name>
    <dbReference type="NCBI Taxonomy" id="35708"/>
    <lineage>
        <taxon>Eukaryota</taxon>
        <taxon>Viridiplantae</taxon>
        <taxon>Streptophyta</taxon>
        <taxon>Embryophyta</taxon>
        <taxon>Tracheophyta</taxon>
        <taxon>Spermatophyta</taxon>
        <taxon>Magnoliopsida</taxon>
        <taxon>Liliopsida</taxon>
        <taxon>Poales</taxon>
        <taxon>Poaceae</taxon>
        <taxon>PACMAD clade</taxon>
        <taxon>Arundinoideae</taxon>
        <taxon>Arundineae</taxon>
        <taxon>Arundo</taxon>
    </lineage>
</organism>
<keyword evidence="1" id="KW-0812">Transmembrane</keyword>
<name>A0A0A9C6C6_ARUDO</name>
<keyword evidence="1" id="KW-0472">Membrane</keyword>
<dbReference type="EMBL" id="GBRH01227882">
    <property type="protein sequence ID" value="JAD70013.1"/>
    <property type="molecule type" value="Transcribed_RNA"/>
</dbReference>
<feature type="transmembrane region" description="Helical" evidence="1">
    <location>
        <begin position="12"/>
        <end position="35"/>
    </location>
</feature>
<accession>A0A0A9C6C6</accession>
<reference evidence="2" key="1">
    <citation type="submission" date="2014-09" db="EMBL/GenBank/DDBJ databases">
        <authorList>
            <person name="Magalhaes I.L.F."/>
            <person name="Oliveira U."/>
            <person name="Santos F.R."/>
            <person name="Vidigal T.H.D.A."/>
            <person name="Brescovit A.D."/>
            <person name="Santos A.J."/>
        </authorList>
    </citation>
    <scope>NUCLEOTIDE SEQUENCE</scope>
    <source>
        <tissue evidence="2">Shoot tissue taken approximately 20 cm above the soil surface</tissue>
    </source>
</reference>
<dbReference type="AlphaFoldDB" id="A0A0A9C6C6"/>
<evidence type="ECO:0000313" key="2">
    <source>
        <dbReference type="EMBL" id="JAD70013.1"/>
    </source>
</evidence>
<feature type="transmembrane region" description="Helical" evidence="1">
    <location>
        <begin position="47"/>
        <end position="75"/>
    </location>
</feature>
<evidence type="ECO:0000256" key="1">
    <source>
        <dbReference type="SAM" id="Phobius"/>
    </source>
</evidence>
<keyword evidence="1" id="KW-1133">Transmembrane helix</keyword>
<reference evidence="2" key="2">
    <citation type="journal article" date="2015" name="Data Brief">
        <title>Shoot transcriptome of the giant reed, Arundo donax.</title>
        <authorList>
            <person name="Barrero R.A."/>
            <person name="Guerrero F.D."/>
            <person name="Moolhuijzen P."/>
            <person name="Goolsby J.A."/>
            <person name="Tidwell J."/>
            <person name="Bellgard S.E."/>
            <person name="Bellgard M.I."/>
        </authorList>
    </citation>
    <scope>NUCLEOTIDE SEQUENCE</scope>
    <source>
        <tissue evidence="2">Shoot tissue taken approximately 20 cm above the soil surface</tissue>
    </source>
</reference>
<protein>
    <submittedName>
        <fullName evidence="2">Uncharacterized protein</fullName>
    </submittedName>
</protein>
<sequence>MRFYPSIKNLPPWFVLSLTLPLRFFVLTLLGSIFLESFISFFRSRALLLNSLVLVLMLRTVLLSASIVIFLRLLVLL</sequence>